<dbReference type="Proteomes" id="UP000275078">
    <property type="component" value="Unassembled WGS sequence"/>
</dbReference>
<gene>
    <name evidence="3" type="ORF">BJ508DRAFT_365298</name>
</gene>
<feature type="compositionally biased region" description="Polar residues" evidence="2">
    <location>
        <begin position="352"/>
        <end position="364"/>
    </location>
</feature>
<feature type="compositionally biased region" description="Polar residues" evidence="2">
    <location>
        <begin position="250"/>
        <end position="282"/>
    </location>
</feature>
<feature type="coiled-coil region" evidence="1">
    <location>
        <begin position="421"/>
        <end position="448"/>
    </location>
</feature>
<dbReference type="AlphaFoldDB" id="A0A3N4HVV6"/>
<accession>A0A3N4HVV6</accession>
<evidence type="ECO:0000313" key="3">
    <source>
        <dbReference type="EMBL" id="RPA75990.1"/>
    </source>
</evidence>
<proteinExistence type="predicted"/>
<feature type="region of interest" description="Disordered" evidence="2">
    <location>
        <begin position="243"/>
        <end position="282"/>
    </location>
</feature>
<sequence>MSPTTNTVAEEPSPHPQAHFYIITIEAYNEGNNNSYYTRTVEAYANLENANASARQCALFGGSNTFYIPSASQISQGERSTNMTSSDLGSHRLPLSRSRVYKTDKTFDKFGCIRYTAWFYGADGLSRKATANADSNHKVIAHVQRISLTDRLKPITPEIAANRLRYMSTSVKTSLEPTRSLVPPPVLTAIKPSNTAQAAVQSADAAHRRSLRCSSTQLLESYCLLQVIALVLLLVTFGDKQRKTAEHSKSTSTTNSLPALSFRPKSSYSLNPTTTLSSNQSPIARLPAPVAKQASGISSPLINFQDNLGIHSESLASAGKAEELEEDARPNTAHYSPPSLPSEFSYNRPPHETTSQTNSSTNALTFDERRRNTHTVLMESASVFLQDVLCKHETLMNDELSTREKVWKEREDSLSRREFDLSRNEERLKRTRVQLEREAEERESWKGKHEKLIKILEEIPGLLH</sequence>
<evidence type="ECO:0000256" key="2">
    <source>
        <dbReference type="SAM" id="MobiDB-lite"/>
    </source>
</evidence>
<protein>
    <submittedName>
        <fullName evidence="3">Uncharacterized protein</fullName>
    </submittedName>
</protein>
<evidence type="ECO:0000256" key="1">
    <source>
        <dbReference type="SAM" id="Coils"/>
    </source>
</evidence>
<reference evidence="3 4" key="1">
    <citation type="journal article" date="2018" name="Nat. Ecol. Evol.">
        <title>Pezizomycetes genomes reveal the molecular basis of ectomycorrhizal truffle lifestyle.</title>
        <authorList>
            <person name="Murat C."/>
            <person name="Payen T."/>
            <person name="Noel B."/>
            <person name="Kuo A."/>
            <person name="Morin E."/>
            <person name="Chen J."/>
            <person name="Kohler A."/>
            <person name="Krizsan K."/>
            <person name="Balestrini R."/>
            <person name="Da Silva C."/>
            <person name="Montanini B."/>
            <person name="Hainaut M."/>
            <person name="Levati E."/>
            <person name="Barry K.W."/>
            <person name="Belfiori B."/>
            <person name="Cichocki N."/>
            <person name="Clum A."/>
            <person name="Dockter R.B."/>
            <person name="Fauchery L."/>
            <person name="Guy J."/>
            <person name="Iotti M."/>
            <person name="Le Tacon F."/>
            <person name="Lindquist E.A."/>
            <person name="Lipzen A."/>
            <person name="Malagnac F."/>
            <person name="Mello A."/>
            <person name="Molinier V."/>
            <person name="Miyauchi S."/>
            <person name="Poulain J."/>
            <person name="Riccioni C."/>
            <person name="Rubini A."/>
            <person name="Sitrit Y."/>
            <person name="Splivallo R."/>
            <person name="Traeger S."/>
            <person name="Wang M."/>
            <person name="Zifcakova L."/>
            <person name="Wipf D."/>
            <person name="Zambonelli A."/>
            <person name="Paolocci F."/>
            <person name="Nowrousian M."/>
            <person name="Ottonello S."/>
            <person name="Baldrian P."/>
            <person name="Spatafora J.W."/>
            <person name="Henrissat B."/>
            <person name="Nagy L.G."/>
            <person name="Aury J.M."/>
            <person name="Wincker P."/>
            <person name="Grigoriev I.V."/>
            <person name="Bonfante P."/>
            <person name="Martin F.M."/>
        </authorList>
    </citation>
    <scope>NUCLEOTIDE SEQUENCE [LARGE SCALE GENOMIC DNA]</scope>
    <source>
        <strain evidence="3 4">RN42</strain>
    </source>
</reference>
<keyword evidence="4" id="KW-1185">Reference proteome</keyword>
<evidence type="ECO:0000313" key="4">
    <source>
        <dbReference type="Proteomes" id="UP000275078"/>
    </source>
</evidence>
<keyword evidence="1" id="KW-0175">Coiled coil</keyword>
<name>A0A3N4HVV6_ASCIM</name>
<dbReference type="EMBL" id="ML119753">
    <property type="protein sequence ID" value="RPA75990.1"/>
    <property type="molecule type" value="Genomic_DNA"/>
</dbReference>
<organism evidence="3 4">
    <name type="scientific">Ascobolus immersus RN42</name>
    <dbReference type="NCBI Taxonomy" id="1160509"/>
    <lineage>
        <taxon>Eukaryota</taxon>
        <taxon>Fungi</taxon>
        <taxon>Dikarya</taxon>
        <taxon>Ascomycota</taxon>
        <taxon>Pezizomycotina</taxon>
        <taxon>Pezizomycetes</taxon>
        <taxon>Pezizales</taxon>
        <taxon>Ascobolaceae</taxon>
        <taxon>Ascobolus</taxon>
    </lineage>
</organism>
<feature type="region of interest" description="Disordered" evidence="2">
    <location>
        <begin position="318"/>
        <end position="365"/>
    </location>
</feature>